<evidence type="ECO:0000259" key="2">
    <source>
        <dbReference type="Pfam" id="PF25200"/>
    </source>
</evidence>
<evidence type="ECO:0000313" key="4">
    <source>
        <dbReference type="EMBL" id="QKH83897.1"/>
    </source>
</evidence>
<proteinExistence type="predicted"/>
<evidence type="ECO:0000256" key="1">
    <source>
        <dbReference type="SAM" id="MobiDB-lite"/>
    </source>
</evidence>
<dbReference type="EMBL" id="CP054003">
    <property type="protein sequence ID" value="QKH83897.1"/>
    <property type="molecule type" value="Genomic_DNA"/>
</dbReference>
<dbReference type="InterPro" id="IPR057155">
    <property type="entry name" value="DUF7833"/>
</dbReference>
<name>A0AAP9SVV2_BACFG</name>
<gene>
    <name evidence="4" type="ORF">FOC69_05825</name>
    <name evidence="3" type="ORF">IA74_014190</name>
</gene>
<organism evidence="4 6">
    <name type="scientific">Bacteroides fragilis</name>
    <dbReference type="NCBI Taxonomy" id="817"/>
    <lineage>
        <taxon>Bacteria</taxon>
        <taxon>Pseudomonadati</taxon>
        <taxon>Bacteroidota</taxon>
        <taxon>Bacteroidia</taxon>
        <taxon>Bacteroidales</taxon>
        <taxon>Bacteroidaceae</taxon>
        <taxon>Bacteroides</taxon>
    </lineage>
</organism>
<dbReference type="Proteomes" id="UP000028294">
    <property type="component" value="Chromosome"/>
</dbReference>
<reference evidence="3 5" key="1">
    <citation type="submission" date="2019-03" db="EMBL/GenBank/DDBJ databases">
        <title>Complete genome assembly of MDR B. fragilis.</title>
        <authorList>
            <person name="Sydenham T.V."/>
            <person name="Hasman H."/>
            <person name="Justesen U.S."/>
        </authorList>
    </citation>
    <scope>NUCLEOTIDE SEQUENCE [LARGE SCALE GENOMIC DNA]</scope>
    <source>
        <strain evidence="3 5">DCMOUH0067B</strain>
    </source>
</reference>
<feature type="domain" description="DUF7833" evidence="2">
    <location>
        <begin position="221"/>
        <end position="280"/>
    </location>
</feature>
<dbReference type="Pfam" id="PF25200">
    <property type="entry name" value="DUF7833"/>
    <property type="match status" value="1"/>
</dbReference>
<dbReference type="AlphaFoldDB" id="A0AAP9SVV2"/>
<feature type="region of interest" description="Disordered" evidence="1">
    <location>
        <begin position="116"/>
        <end position="139"/>
    </location>
</feature>
<accession>A0AAP9SVV2</accession>
<dbReference type="Proteomes" id="UP000501467">
    <property type="component" value="Chromosome"/>
</dbReference>
<evidence type="ECO:0000313" key="3">
    <source>
        <dbReference type="EMBL" id="QCQ37165.1"/>
    </source>
</evidence>
<dbReference type="EMBL" id="CP036553">
    <property type="protein sequence ID" value="QCQ37165.1"/>
    <property type="molecule type" value="Genomic_DNA"/>
</dbReference>
<feature type="compositionally biased region" description="Basic residues" evidence="1">
    <location>
        <begin position="116"/>
        <end position="134"/>
    </location>
</feature>
<sequence length="349" mass="40048">MVNQNQNTIMEREQFFILEKDFLAGRQVGDLIQSCGIEGLGAYMVILLYLRHQPRYRGCYTLSLLQQLARCNNGTVEMFGNVILNFGLFSLDEGEEPEFYSPYLDRVMEPLERKRANSRRNGLKGGRPAKKVRPVRTADETCVRHGAETAVQERLQLAVTEEEKPRKTYNTIQNNTEQYKTETTEKSEDGAAAPVTAAAIATDEEDGQLPLRPYTGWEAMVDEMQADRFWMEMVGMHSGLGELFVGRQQELVDLFKEHVRLYAKEAEMVNLKETKRYFANCLAQGTRTCEMFRQKLYARQAVVRQADAYRFETLVEGRRTYQGYDIPPEAPPRPGATAVWDERAGRWGR</sequence>
<evidence type="ECO:0000313" key="6">
    <source>
        <dbReference type="Proteomes" id="UP000501467"/>
    </source>
</evidence>
<protein>
    <submittedName>
        <fullName evidence="4">DUF4373 domain-containing protein</fullName>
    </submittedName>
</protein>
<reference evidence="4 6" key="2">
    <citation type="submission" date="2020-05" db="EMBL/GenBank/DDBJ databases">
        <title>FDA dAtabase for Regulatory Grade micrObial Sequences (FDA-ARGOS): Supporting development and validation of Infectious Disease Dx tests.</title>
        <authorList>
            <person name="Bojja K."/>
            <person name="Kessler A."/>
            <person name="Tallon L."/>
            <person name="Sadzewicz L."/>
            <person name="Zhao X."/>
            <person name="Vavikolanu K."/>
            <person name="Mehta A."/>
            <person name="Aluvathingal J."/>
            <person name="Nadendla S."/>
            <person name="Myers T."/>
            <person name="Yan Y."/>
            <person name="Sichtig H."/>
        </authorList>
    </citation>
    <scope>NUCLEOTIDE SEQUENCE [LARGE SCALE GENOMIC DNA]</scope>
    <source>
        <strain evidence="4 6">FDAARGOS_763</strain>
    </source>
</reference>
<evidence type="ECO:0000313" key="5">
    <source>
        <dbReference type="Proteomes" id="UP000028294"/>
    </source>
</evidence>